<dbReference type="Proteomes" id="UP000800035">
    <property type="component" value="Unassembled WGS sequence"/>
</dbReference>
<evidence type="ECO:0000256" key="2">
    <source>
        <dbReference type="ARBA" id="ARBA00022723"/>
    </source>
</evidence>
<keyword evidence="3" id="KW-0862">Zinc</keyword>
<evidence type="ECO:0000313" key="6">
    <source>
        <dbReference type="Proteomes" id="UP000800035"/>
    </source>
</evidence>
<organism evidence="5 6">
    <name type="scientific">Byssothecium circinans</name>
    <dbReference type="NCBI Taxonomy" id="147558"/>
    <lineage>
        <taxon>Eukaryota</taxon>
        <taxon>Fungi</taxon>
        <taxon>Dikarya</taxon>
        <taxon>Ascomycota</taxon>
        <taxon>Pezizomycotina</taxon>
        <taxon>Dothideomycetes</taxon>
        <taxon>Pleosporomycetidae</taxon>
        <taxon>Pleosporales</taxon>
        <taxon>Massarineae</taxon>
        <taxon>Massarinaceae</taxon>
        <taxon>Byssothecium</taxon>
    </lineage>
</organism>
<protein>
    <recommendedName>
        <fullName evidence="4">CENP-V/GFA domain-containing protein</fullName>
    </recommendedName>
</protein>
<feature type="non-terminal residue" evidence="5">
    <location>
        <position position="1"/>
    </location>
</feature>
<evidence type="ECO:0000313" key="5">
    <source>
        <dbReference type="EMBL" id="KAF1961759.1"/>
    </source>
</evidence>
<dbReference type="Gene3D" id="3.90.1590.10">
    <property type="entry name" value="glutathione-dependent formaldehyde- activating enzyme (gfa)"/>
    <property type="match status" value="1"/>
</dbReference>
<dbReference type="GO" id="GO:0016846">
    <property type="term" value="F:carbon-sulfur lyase activity"/>
    <property type="evidence" value="ECO:0007669"/>
    <property type="project" value="InterPro"/>
</dbReference>
<evidence type="ECO:0000256" key="3">
    <source>
        <dbReference type="ARBA" id="ARBA00022833"/>
    </source>
</evidence>
<dbReference type="EMBL" id="ML976980">
    <property type="protein sequence ID" value="KAF1961759.1"/>
    <property type="molecule type" value="Genomic_DNA"/>
</dbReference>
<dbReference type="AlphaFoldDB" id="A0A6A5UCU0"/>
<proteinExistence type="inferred from homology"/>
<name>A0A6A5UCU0_9PLEO</name>
<dbReference type="InterPro" id="IPR006913">
    <property type="entry name" value="CENP-V/GFA"/>
</dbReference>
<accession>A0A6A5UCU0</accession>
<dbReference type="InterPro" id="IPR011057">
    <property type="entry name" value="Mss4-like_sf"/>
</dbReference>
<dbReference type="Pfam" id="PF04828">
    <property type="entry name" value="GFA"/>
    <property type="match status" value="1"/>
</dbReference>
<dbReference type="GO" id="GO:0046872">
    <property type="term" value="F:metal ion binding"/>
    <property type="evidence" value="ECO:0007669"/>
    <property type="project" value="UniProtKB-KW"/>
</dbReference>
<dbReference type="OrthoDB" id="406544at2759"/>
<reference evidence="5" key="1">
    <citation type="journal article" date="2020" name="Stud. Mycol.">
        <title>101 Dothideomycetes genomes: a test case for predicting lifestyles and emergence of pathogens.</title>
        <authorList>
            <person name="Haridas S."/>
            <person name="Albert R."/>
            <person name="Binder M."/>
            <person name="Bloem J."/>
            <person name="Labutti K."/>
            <person name="Salamov A."/>
            <person name="Andreopoulos B."/>
            <person name="Baker S."/>
            <person name="Barry K."/>
            <person name="Bills G."/>
            <person name="Bluhm B."/>
            <person name="Cannon C."/>
            <person name="Castanera R."/>
            <person name="Culley D."/>
            <person name="Daum C."/>
            <person name="Ezra D."/>
            <person name="Gonzalez J."/>
            <person name="Henrissat B."/>
            <person name="Kuo A."/>
            <person name="Liang C."/>
            <person name="Lipzen A."/>
            <person name="Lutzoni F."/>
            <person name="Magnuson J."/>
            <person name="Mondo S."/>
            <person name="Nolan M."/>
            <person name="Ohm R."/>
            <person name="Pangilinan J."/>
            <person name="Park H.-J."/>
            <person name="Ramirez L."/>
            <person name="Alfaro M."/>
            <person name="Sun H."/>
            <person name="Tritt A."/>
            <person name="Yoshinaga Y."/>
            <person name="Zwiers L.-H."/>
            <person name="Turgeon B."/>
            <person name="Goodwin S."/>
            <person name="Spatafora J."/>
            <person name="Crous P."/>
            <person name="Grigoriev I."/>
        </authorList>
    </citation>
    <scope>NUCLEOTIDE SEQUENCE</scope>
    <source>
        <strain evidence="5">CBS 675.92</strain>
    </source>
</reference>
<evidence type="ECO:0000259" key="4">
    <source>
        <dbReference type="Pfam" id="PF04828"/>
    </source>
</evidence>
<feature type="domain" description="CENP-V/GFA" evidence="4">
    <location>
        <begin position="2"/>
        <end position="38"/>
    </location>
</feature>
<comment type="similarity">
    <text evidence="1">Belongs to the Gfa family.</text>
</comment>
<keyword evidence="6" id="KW-1185">Reference proteome</keyword>
<keyword evidence="2" id="KW-0479">Metal-binding</keyword>
<gene>
    <name evidence="5" type="ORF">CC80DRAFT_401211</name>
</gene>
<dbReference type="SUPFAM" id="SSF51316">
    <property type="entry name" value="Mss4-like"/>
    <property type="match status" value="1"/>
</dbReference>
<evidence type="ECO:0000256" key="1">
    <source>
        <dbReference type="ARBA" id="ARBA00005495"/>
    </source>
</evidence>
<sequence>VAKGACMCGKICFEISGEPLLCHCLDCKRLTGTAYSTKHHRIEIHPPPPRRRAETIHLHLGSRTGLHDRYLRDMLEHAVEGERR</sequence>